<evidence type="ECO:0000313" key="2">
    <source>
        <dbReference type="EMBL" id="KAL1522637.1"/>
    </source>
</evidence>
<proteinExistence type="predicted"/>
<keyword evidence="3" id="KW-1185">Reference proteome</keyword>
<feature type="compositionally biased region" description="Polar residues" evidence="1">
    <location>
        <begin position="485"/>
        <end position="494"/>
    </location>
</feature>
<dbReference type="EMBL" id="JBGBPQ010000006">
    <property type="protein sequence ID" value="KAL1522637.1"/>
    <property type="molecule type" value="Genomic_DNA"/>
</dbReference>
<reference evidence="2 3" key="1">
    <citation type="journal article" date="2024" name="Science">
        <title>Giant polyketide synthase enzymes in the biosynthesis of giant marine polyether toxins.</title>
        <authorList>
            <person name="Fallon T.R."/>
            <person name="Shende V.V."/>
            <person name="Wierzbicki I.H."/>
            <person name="Pendleton A.L."/>
            <person name="Watervoot N.F."/>
            <person name="Auber R.P."/>
            <person name="Gonzalez D.J."/>
            <person name="Wisecaver J.H."/>
            <person name="Moore B.S."/>
        </authorList>
    </citation>
    <scope>NUCLEOTIDE SEQUENCE [LARGE SCALE GENOMIC DNA]</scope>
    <source>
        <strain evidence="2 3">12B1</strain>
    </source>
</reference>
<feature type="compositionally biased region" description="Basic and acidic residues" evidence="1">
    <location>
        <begin position="618"/>
        <end position="630"/>
    </location>
</feature>
<dbReference type="AlphaFoldDB" id="A0AB34JPH8"/>
<feature type="compositionally biased region" description="Basic and acidic residues" evidence="1">
    <location>
        <begin position="495"/>
        <end position="513"/>
    </location>
</feature>
<accession>A0AB34JPH8</accession>
<comment type="caution">
    <text evidence="2">The sequence shown here is derived from an EMBL/GenBank/DDBJ whole genome shotgun (WGS) entry which is preliminary data.</text>
</comment>
<gene>
    <name evidence="2" type="ORF">AB1Y20_017616</name>
</gene>
<evidence type="ECO:0000313" key="3">
    <source>
        <dbReference type="Proteomes" id="UP001515480"/>
    </source>
</evidence>
<feature type="compositionally biased region" description="Polar residues" evidence="1">
    <location>
        <begin position="514"/>
        <end position="525"/>
    </location>
</feature>
<feature type="region of interest" description="Disordered" evidence="1">
    <location>
        <begin position="485"/>
        <end position="531"/>
    </location>
</feature>
<organism evidence="2 3">
    <name type="scientific">Prymnesium parvum</name>
    <name type="common">Toxic golden alga</name>
    <dbReference type="NCBI Taxonomy" id="97485"/>
    <lineage>
        <taxon>Eukaryota</taxon>
        <taxon>Haptista</taxon>
        <taxon>Haptophyta</taxon>
        <taxon>Prymnesiophyceae</taxon>
        <taxon>Prymnesiales</taxon>
        <taxon>Prymnesiaceae</taxon>
        <taxon>Prymnesium</taxon>
    </lineage>
</organism>
<evidence type="ECO:0000256" key="1">
    <source>
        <dbReference type="SAM" id="MobiDB-lite"/>
    </source>
</evidence>
<sequence>MRLSTPNWDEEPLIDLQLPDREDGATPSSRRRSHSRRLPLSSFVIEANEKFNYDLHLPELQGQRSRRLIERHIAHMRQQQLEASEIDETIAGLNTLMKEAASVFTLASSSSAPALMREGVAERKGGEGKRAGLARAKTVAAELAREREARAETLGKQLHVEYTVKGRATDVHERVSERIQELREDPSKLQALQREIEARRKRFEIDNLRENIRAVRLSPTEYARTRERHFSERRLLEEERERAARSRDEEHALRAARLEQKLRPMSSKELKLHKQKQHLAKRQRAWAMLIALSASSQAFHNALTSIQRGRLRAVEMDAAATKISRCFKRWKLVKRVQLVKALKRMLKLLVFRWRLRKFIEQKQTSVGIIRSVLRTTLERGRFLRVVSSFIMYARRVQRAWRRKADIITAQKLLVLQAWLRRDLQRGLTETTDFEMLDPMEKQLRLAVVTADLWDRRRQHVRELNKYFREKERREKAAAQLVRCATEQTSVQHSDTVTDDKVEEAARPAGESKRQSANIAEQTTDSDIQKESLDHAMAPIGDVKRESTQLHHARITGHPIVELNNHAATGAVKDSHPPKPRQSLQGKEASSRRKQSVITAKRASMRPGNAQAQPQSHQEQLKVRRGADEKLSPQPGSSVAAEHIPEEAVPTSDPAASLLSMPVFQPLVISDSHYTKLTGKLRARFNSMEASAHGSLAEHKRWGTSMAAIPMATKSSVFKHS</sequence>
<dbReference type="Proteomes" id="UP001515480">
    <property type="component" value="Unassembled WGS sequence"/>
</dbReference>
<name>A0AB34JPH8_PRYPA</name>
<protein>
    <submittedName>
        <fullName evidence="2">Uncharacterized protein</fullName>
    </submittedName>
</protein>
<feature type="region of interest" description="Disordered" evidence="1">
    <location>
        <begin position="569"/>
        <end position="647"/>
    </location>
</feature>